<feature type="domain" description="COQ9 C-terminal" evidence="10">
    <location>
        <begin position="198"/>
        <end position="266"/>
    </location>
</feature>
<comment type="subcellular location">
    <subcellularLocation>
        <location evidence="1 8">Mitochondrion</location>
    </subcellularLocation>
</comment>
<dbReference type="GO" id="GO:0006744">
    <property type="term" value="P:ubiquinone biosynthetic process"/>
    <property type="evidence" value="ECO:0007669"/>
    <property type="project" value="UniProtKB-UniRule"/>
</dbReference>
<name>A0AAQ3KMY5_9LILI</name>
<dbReference type="PANTHER" id="PTHR21427">
    <property type="entry name" value="UBIQUINONE BIOSYNTHESIS PROTEIN COQ9, MITOCHONDRIAL"/>
    <property type="match status" value="1"/>
</dbReference>
<evidence type="ECO:0000256" key="9">
    <source>
        <dbReference type="SAM" id="MobiDB-lite"/>
    </source>
</evidence>
<organism evidence="11 12">
    <name type="scientific">Canna indica</name>
    <name type="common">Indian-shot</name>
    <dbReference type="NCBI Taxonomy" id="4628"/>
    <lineage>
        <taxon>Eukaryota</taxon>
        <taxon>Viridiplantae</taxon>
        <taxon>Streptophyta</taxon>
        <taxon>Embryophyta</taxon>
        <taxon>Tracheophyta</taxon>
        <taxon>Spermatophyta</taxon>
        <taxon>Magnoliopsida</taxon>
        <taxon>Liliopsida</taxon>
        <taxon>Zingiberales</taxon>
        <taxon>Cannaceae</taxon>
        <taxon>Canna</taxon>
    </lineage>
</organism>
<gene>
    <name evidence="11" type="ORF">Cni_G20339</name>
</gene>
<protein>
    <recommendedName>
        <fullName evidence="8">Ubiquinone biosynthesis protein</fullName>
    </recommendedName>
</protein>
<dbReference type="AlphaFoldDB" id="A0AAQ3KMY5"/>
<dbReference type="EMBL" id="CP136895">
    <property type="protein sequence ID" value="WOL11575.1"/>
    <property type="molecule type" value="Genomic_DNA"/>
</dbReference>
<keyword evidence="11" id="KW-0830">Ubiquinone</keyword>
<evidence type="ECO:0000256" key="6">
    <source>
        <dbReference type="ARBA" id="ARBA00023121"/>
    </source>
</evidence>
<dbReference type="PANTHER" id="PTHR21427:SF19">
    <property type="entry name" value="UBIQUINONE BIOSYNTHESIS PROTEIN COQ9, MITOCHONDRIAL"/>
    <property type="match status" value="1"/>
</dbReference>
<evidence type="ECO:0000313" key="12">
    <source>
        <dbReference type="Proteomes" id="UP001327560"/>
    </source>
</evidence>
<comment type="function">
    <text evidence="8">Membrane-associated protein that warps the membrane surface to access and bind aromatic isoprenes with high specificity, including ubiquinone (CoQ) isoprene intermediates and presents them directly to Coq7, therefore facilitating the Coq7-mediated hydroxylase step. Participates in the biosynthesis of coenzyme Q, also named ubiquinone, an essential lipid-soluble electron transporter for aerobic cellular respiration.</text>
</comment>
<dbReference type="InterPro" id="IPR013718">
    <property type="entry name" value="COQ9_C"/>
</dbReference>
<evidence type="ECO:0000256" key="2">
    <source>
        <dbReference type="ARBA" id="ARBA00004749"/>
    </source>
</evidence>
<comment type="pathway">
    <text evidence="2 8">Cofactor biosynthesis; ubiquinone biosynthesis.</text>
</comment>
<keyword evidence="4 8" id="KW-0831">Ubiquinone biosynthesis</keyword>
<dbReference type="Gene3D" id="1.10.357.10">
    <property type="entry name" value="Tetracycline Repressor, domain 2"/>
    <property type="match status" value="1"/>
</dbReference>
<evidence type="ECO:0000256" key="3">
    <source>
        <dbReference type="ARBA" id="ARBA00010766"/>
    </source>
</evidence>
<dbReference type="Pfam" id="PF08511">
    <property type="entry name" value="COQ9"/>
    <property type="match status" value="1"/>
</dbReference>
<dbReference type="FunFam" id="1.10.357.10:FF:000004">
    <property type="entry name" value="Ubiquinone biosynthesis protein COQ9, mitochondrial"/>
    <property type="match status" value="1"/>
</dbReference>
<evidence type="ECO:0000256" key="4">
    <source>
        <dbReference type="ARBA" id="ARBA00022688"/>
    </source>
</evidence>
<keyword evidence="7 8" id="KW-0496">Mitochondrion</keyword>
<comment type="similarity">
    <text evidence="3 8">Belongs to the COQ9 family.</text>
</comment>
<evidence type="ECO:0000313" key="11">
    <source>
        <dbReference type="EMBL" id="WOL11575.1"/>
    </source>
</evidence>
<sequence length="299" mass="32977">MLKTVAARRLLSALSSCHGATALVPASLRLLSTDSTPLPNHSPVPSEDQPQQKKETPTGGSPAADNGGASHRDTNRSKTSNDTGKYEEEQARVLRAALPHVVRLGWDESAMVAGAKDVGVSPAIVGSFPRKEAALVEFFMDECLQKLIDKIEPGDELKDFILSDRLAKLIRIRLEMQAPYISKWPQALSIQALPANLATSFKQRAELVDEIWHAAEDSGSDLDWYVKRTVLGGIYSTTEVYMLTDHSPEFEETWTFLDHRIKDALDLRKTVQEAAYLAEAVGVGMGNTVQGFMKRFLRD</sequence>
<accession>A0AAQ3KMY5</accession>
<keyword evidence="12" id="KW-1185">Reference proteome</keyword>
<evidence type="ECO:0000256" key="1">
    <source>
        <dbReference type="ARBA" id="ARBA00004173"/>
    </source>
</evidence>
<dbReference type="GO" id="GO:0005743">
    <property type="term" value="C:mitochondrial inner membrane"/>
    <property type="evidence" value="ECO:0007669"/>
    <property type="project" value="TreeGrafter"/>
</dbReference>
<dbReference type="GO" id="GO:0008289">
    <property type="term" value="F:lipid binding"/>
    <property type="evidence" value="ECO:0007669"/>
    <property type="project" value="UniProtKB-UniRule"/>
</dbReference>
<keyword evidence="5" id="KW-0809">Transit peptide</keyword>
<feature type="region of interest" description="Disordered" evidence="9">
    <location>
        <begin position="34"/>
        <end position="87"/>
    </location>
</feature>
<reference evidence="11 12" key="1">
    <citation type="submission" date="2023-10" db="EMBL/GenBank/DDBJ databases">
        <title>Chromosome-scale genome assembly provides insights into flower coloration mechanisms of Canna indica.</title>
        <authorList>
            <person name="Li C."/>
        </authorList>
    </citation>
    <scope>NUCLEOTIDE SEQUENCE [LARGE SCALE GENOMIC DNA]</scope>
    <source>
        <tissue evidence="11">Flower</tissue>
    </source>
</reference>
<keyword evidence="6 8" id="KW-0446">Lipid-binding</keyword>
<evidence type="ECO:0000259" key="10">
    <source>
        <dbReference type="Pfam" id="PF08511"/>
    </source>
</evidence>
<evidence type="ECO:0000256" key="7">
    <source>
        <dbReference type="ARBA" id="ARBA00023128"/>
    </source>
</evidence>
<dbReference type="InterPro" id="IPR012762">
    <property type="entry name" value="Ubiq_biosynth_COQ9"/>
</dbReference>
<evidence type="ECO:0000256" key="5">
    <source>
        <dbReference type="ARBA" id="ARBA00022946"/>
    </source>
</evidence>
<evidence type="ECO:0000256" key="8">
    <source>
        <dbReference type="RuleBase" id="RU366063"/>
    </source>
</evidence>
<dbReference type="NCBIfam" id="TIGR02396">
    <property type="entry name" value="diverge_rpsU"/>
    <property type="match status" value="1"/>
</dbReference>
<proteinExistence type="inferred from homology"/>
<dbReference type="Proteomes" id="UP001327560">
    <property type="component" value="Chromosome 6"/>
</dbReference>